<feature type="transmembrane region" description="Helical" evidence="2">
    <location>
        <begin position="52"/>
        <end position="70"/>
    </location>
</feature>
<protein>
    <submittedName>
        <fullName evidence="3">Uncharacterized protein</fullName>
    </submittedName>
</protein>
<gene>
    <name evidence="3" type="ORF">AOZ06_38945</name>
</gene>
<evidence type="ECO:0000313" key="3">
    <source>
        <dbReference type="EMBL" id="ALG12057.1"/>
    </source>
</evidence>
<keyword evidence="2" id="KW-1133">Transmembrane helix</keyword>
<organism evidence="3 4">
    <name type="scientific">Kibdelosporangium phytohabitans</name>
    <dbReference type="NCBI Taxonomy" id="860235"/>
    <lineage>
        <taxon>Bacteria</taxon>
        <taxon>Bacillati</taxon>
        <taxon>Actinomycetota</taxon>
        <taxon>Actinomycetes</taxon>
        <taxon>Pseudonocardiales</taxon>
        <taxon>Pseudonocardiaceae</taxon>
        <taxon>Kibdelosporangium</taxon>
    </lineage>
</organism>
<sequence>MLVGALVVLPVAAFLFGMTATNLGGPGDSQTALPSLAVIMTLLAIRFNWARVTSTVLLVFLTIVWLPGAIEHLGDARTGQVAVYVVVGTVLFVAGAVLVYLPASNDYYHRAARWRRSRKQPGPQQQDFHGPGSD</sequence>
<dbReference type="EMBL" id="CP012752">
    <property type="protein sequence ID" value="ALG12057.1"/>
    <property type="molecule type" value="Genomic_DNA"/>
</dbReference>
<evidence type="ECO:0000256" key="2">
    <source>
        <dbReference type="SAM" id="Phobius"/>
    </source>
</evidence>
<evidence type="ECO:0000256" key="1">
    <source>
        <dbReference type="SAM" id="MobiDB-lite"/>
    </source>
</evidence>
<dbReference type="Proteomes" id="UP000063699">
    <property type="component" value="Chromosome"/>
</dbReference>
<feature type="transmembrane region" description="Helical" evidence="2">
    <location>
        <begin position="82"/>
        <end position="103"/>
    </location>
</feature>
<keyword evidence="2" id="KW-0812">Transmembrane</keyword>
<dbReference type="AlphaFoldDB" id="A0A0N9I846"/>
<accession>A0A0N9I846</accession>
<feature type="region of interest" description="Disordered" evidence="1">
    <location>
        <begin position="115"/>
        <end position="134"/>
    </location>
</feature>
<keyword evidence="2" id="KW-0472">Membrane</keyword>
<keyword evidence="4" id="KW-1185">Reference proteome</keyword>
<dbReference type="KEGG" id="kphy:AOZ06_38945"/>
<name>A0A0N9I846_9PSEU</name>
<proteinExistence type="predicted"/>
<evidence type="ECO:0000313" key="4">
    <source>
        <dbReference type="Proteomes" id="UP000063699"/>
    </source>
</evidence>
<reference evidence="3 4" key="1">
    <citation type="submission" date="2015-07" db="EMBL/GenBank/DDBJ databases">
        <title>Genome sequencing of Kibdelosporangium phytohabitans.</title>
        <authorList>
            <person name="Qin S."/>
            <person name="Xing K."/>
        </authorList>
    </citation>
    <scope>NUCLEOTIDE SEQUENCE [LARGE SCALE GENOMIC DNA]</scope>
    <source>
        <strain evidence="3 4">KLBMP1111</strain>
    </source>
</reference>